<dbReference type="GO" id="GO:0017168">
    <property type="term" value="F:5-oxoprolinase (ATP-hydrolyzing) activity"/>
    <property type="evidence" value="ECO:0007669"/>
    <property type="project" value="UniProtKB-EC"/>
</dbReference>
<evidence type="ECO:0000256" key="3">
    <source>
        <dbReference type="ARBA" id="ARBA00022840"/>
    </source>
</evidence>
<accession>A0ABT9FBV5</accession>
<sequence>MQTPHVYALSNNSLLLDASHLSTSETLSIQKKIWSLANHCKKDNSFIDIVPGMNSLTLYLKQDIELAKWLEQLPDIWNNIKPNEFVAKHHKIKTHYNGADLNYVANFHSLSIDDVINLHSEPQYAVLFLGFQPGFAYLNGLNKQLFTPRRPEPRLKVPRGSVAIGADQTAIYPADSPGGWHIIGQTDIPLFDATQKSPCLIQPGDTLEFIPVSVGK</sequence>
<dbReference type="SMART" id="SM00796">
    <property type="entry name" value="AHS1"/>
    <property type="match status" value="1"/>
</dbReference>
<name>A0ABT9FBV5_9GAMM</name>
<keyword evidence="2 5" id="KW-0378">Hydrolase</keyword>
<dbReference type="RefSeq" id="WP_305471547.1">
    <property type="nucleotide sequence ID" value="NZ_JAUYVT010000003.1"/>
</dbReference>
<evidence type="ECO:0000256" key="2">
    <source>
        <dbReference type="ARBA" id="ARBA00022801"/>
    </source>
</evidence>
<dbReference type="Proteomes" id="UP001177212">
    <property type="component" value="Unassembled WGS sequence"/>
</dbReference>
<dbReference type="NCBIfam" id="TIGR00370">
    <property type="entry name" value="5-oxoprolinase subunit PxpB"/>
    <property type="match status" value="1"/>
</dbReference>
<evidence type="ECO:0000259" key="4">
    <source>
        <dbReference type="SMART" id="SM00796"/>
    </source>
</evidence>
<evidence type="ECO:0000313" key="6">
    <source>
        <dbReference type="Proteomes" id="UP001177212"/>
    </source>
</evidence>
<comment type="caution">
    <text evidence="5">The sequence shown here is derived from an EMBL/GenBank/DDBJ whole genome shotgun (WGS) entry which is preliminary data.</text>
</comment>
<dbReference type="InterPro" id="IPR029000">
    <property type="entry name" value="Cyclophilin-like_dom_sf"/>
</dbReference>
<reference evidence="5" key="1">
    <citation type="submission" date="2023-07" db="EMBL/GenBank/DDBJ databases">
        <title>Genome content predicts the carbon catabolic preferences of heterotrophic bacteria.</title>
        <authorList>
            <person name="Gralka M."/>
        </authorList>
    </citation>
    <scope>NUCLEOTIDE SEQUENCE</scope>
    <source>
        <strain evidence="5">4G09</strain>
    </source>
</reference>
<dbReference type="Gene3D" id="2.40.100.10">
    <property type="entry name" value="Cyclophilin-like"/>
    <property type="match status" value="1"/>
</dbReference>
<dbReference type="EC" id="3.5.2.9" evidence="5"/>
<gene>
    <name evidence="5" type="primary">pxpB</name>
    <name evidence="5" type="ORF">Q8W34_06460</name>
</gene>
<organism evidence="5 6">
    <name type="scientific">Pseudoalteromonas marina</name>
    <dbReference type="NCBI Taxonomy" id="267375"/>
    <lineage>
        <taxon>Bacteria</taxon>
        <taxon>Pseudomonadati</taxon>
        <taxon>Pseudomonadota</taxon>
        <taxon>Gammaproteobacteria</taxon>
        <taxon>Alteromonadales</taxon>
        <taxon>Pseudoalteromonadaceae</taxon>
        <taxon>Pseudoalteromonas</taxon>
    </lineage>
</organism>
<dbReference type="PANTHER" id="PTHR34698">
    <property type="entry name" value="5-OXOPROLINASE SUBUNIT B"/>
    <property type="match status" value="1"/>
</dbReference>
<dbReference type="SUPFAM" id="SSF50891">
    <property type="entry name" value="Cyclophilin-like"/>
    <property type="match status" value="1"/>
</dbReference>
<dbReference type="InterPro" id="IPR010016">
    <property type="entry name" value="PxpB"/>
</dbReference>
<keyword evidence="3" id="KW-0067">ATP-binding</keyword>
<protein>
    <submittedName>
        <fullName evidence="5">5-oxoprolinase subunit PxpB</fullName>
        <ecNumber evidence="5">3.5.2.9</ecNumber>
    </submittedName>
</protein>
<feature type="domain" description="Carboxyltransferase" evidence="4">
    <location>
        <begin position="4"/>
        <end position="201"/>
    </location>
</feature>
<dbReference type="Pfam" id="PF02682">
    <property type="entry name" value="CT_C_D"/>
    <property type="match status" value="1"/>
</dbReference>
<evidence type="ECO:0000313" key="5">
    <source>
        <dbReference type="EMBL" id="MDP2564268.1"/>
    </source>
</evidence>
<dbReference type="PANTHER" id="PTHR34698:SF2">
    <property type="entry name" value="5-OXOPROLINASE SUBUNIT B"/>
    <property type="match status" value="1"/>
</dbReference>
<evidence type="ECO:0000256" key="1">
    <source>
        <dbReference type="ARBA" id="ARBA00022741"/>
    </source>
</evidence>
<dbReference type="EMBL" id="JAUYVT010000003">
    <property type="protein sequence ID" value="MDP2564268.1"/>
    <property type="molecule type" value="Genomic_DNA"/>
</dbReference>
<dbReference type="InterPro" id="IPR003833">
    <property type="entry name" value="CT_C_D"/>
</dbReference>
<keyword evidence="1" id="KW-0547">Nucleotide-binding</keyword>
<keyword evidence="6" id="KW-1185">Reference proteome</keyword>
<proteinExistence type="predicted"/>